<dbReference type="Proteomes" id="UP000034793">
    <property type="component" value="Unassembled WGS sequence"/>
</dbReference>
<protein>
    <submittedName>
        <fullName evidence="1">Uncharacterized protein</fullName>
    </submittedName>
</protein>
<dbReference type="AlphaFoldDB" id="A0A0G0SXM8"/>
<name>A0A0G0SXM8_9BACT</name>
<evidence type="ECO:0000313" key="2">
    <source>
        <dbReference type="Proteomes" id="UP000034793"/>
    </source>
</evidence>
<gene>
    <name evidence="1" type="ORF">UT61_C0008G0008</name>
</gene>
<organism evidence="1 2">
    <name type="scientific">Candidatus Woesebacteria bacterium GW2011_GWA1_39_8</name>
    <dbReference type="NCBI Taxonomy" id="1618552"/>
    <lineage>
        <taxon>Bacteria</taxon>
        <taxon>Candidatus Woeseibacteriota</taxon>
    </lineage>
</organism>
<dbReference type="EMBL" id="LBXL01000008">
    <property type="protein sequence ID" value="KKR30352.1"/>
    <property type="molecule type" value="Genomic_DNA"/>
</dbReference>
<proteinExistence type="predicted"/>
<evidence type="ECO:0000313" key="1">
    <source>
        <dbReference type="EMBL" id="KKR30352.1"/>
    </source>
</evidence>
<accession>A0A0G0SXM8</accession>
<comment type="caution">
    <text evidence="1">The sequence shown here is derived from an EMBL/GenBank/DDBJ whole genome shotgun (WGS) entry which is preliminary data.</text>
</comment>
<sequence length="453" mass="52873">MSEDTDLLQRSPEYLENLGNVRRMPQESPEERRMKHEAAQELRMNYLLDNAKLLWGTVQALGEDPSMDKKELAQYIQENFVVSHPGDVERFIENLVTTKEGVAKTIKLIKEEFPNDSKTIASEFYKDLVAAGTSNGSTTGSEPSLKGQVRFTPNRYPLAISLEVETEDDFKLIDIRKNRGGFFEESRSYHLSSDVLHYFPLIVVRGLGKERSIGHEEGHAEMSVFMSSLWYRRKVEGRKEETMDRDREVWGWFTDRKPTRSLENIERAFEEAGSIEDEVRKADILAKIKEGKDWHRVMLWATSKAKDEILAEMKPERGNVVWHLKNLTNQGGLYNYFERLGIPKDSPLNQLLWQDYQVQLATQTESVVELYDFYQDRSWDKRKELFRWVLAQVPMEKWGKMVKDCGFLDEADLYENIWGKSEDIAKKTFSTSEYNNPNIEELYCIEEIMILED</sequence>
<reference evidence="1 2" key="1">
    <citation type="journal article" date="2015" name="Nature">
        <title>rRNA introns, odd ribosomes, and small enigmatic genomes across a large radiation of phyla.</title>
        <authorList>
            <person name="Brown C.T."/>
            <person name="Hug L.A."/>
            <person name="Thomas B.C."/>
            <person name="Sharon I."/>
            <person name="Castelle C.J."/>
            <person name="Singh A."/>
            <person name="Wilkins M.J."/>
            <person name="Williams K.H."/>
            <person name="Banfield J.F."/>
        </authorList>
    </citation>
    <scope>NUCLEOTIDE SEQUENCE [LARGE SCALE GENOMIC DNA]</scope>
</reference>